<evidence type="ECO:0000256" key="5">
    <source>
        <dbReference type="ARBA" id="ARBA00022989"/>
    </source>
</evidence>
<dbReference type="InterPro" id="IPR013525">
    <property type="entry name" value="ABC2_TM"/>
</dbReference>
<comment type="subcellular location">
    <subcellularLocation>
        <location evidence="1">Cell membrane</location>
        <topology evidence="1">Multi-pass membrane protein</topology>
    </subcellularLocation>
</comment>
<reference evidence="9" key="1">
    <citation type="submission" date="2020-05" db="EMBL/GenBank/DDBJ databases">
        <authorList>
            <person name="Chiriac C."/>
            <person name="Salcher M."/>
            <person name="Ghai R."/>
            <person name="Kavagutti S V."/>
        </authorList>
    </citation>
    <scope>NUCLEOTIDE SEQUENCE</scope>
</reference>
<feature type="transmembrane region" description="Helical" evidence="7">
    <location>
        <begin position="188"/>
        <end position="204"/>
    </location>
</feature>
<evidence type="ECO:0000256" key="3">
    <source>
        <dbReference type="ARBA" id="ARBA00022475"/>
    </source>
</evidence>
<evidence type="ECO:0000256" key="4">
    <source>
        <dbReference type="ARBA" id="ARBA00022692"/>
    </source>
</evidence>
<dbReference type="GO" id="GO:0015920">
    <property type="term" value="P:lipopolysaccharide transport"/>
    <property type="evidence" value="ECO:0007669"/>
    <property type="project" value="TreeGrafter"/>
</dbReference>
<dbReference type="GO" id="GO:0005886">
    <property type="term" value="C:plasma membrane"/>
    <property type="evidence" value="ECO:0007669"/>
    <property type="project" value="UniProtKB-SubCell"/>
</dbReference>
<gene>
    <name evidence="9" type="ORF">UFOPK3772_02183</name>
</gene>
<feature type="domain" description="ABC transmembrane type-2" evidence="8">
    <location>
        <begin position="41"/>
        <end position="265"/>
    </location>
</feature>
<feature type="transmembrane region" description="Helical" evidence="7">
    <location>
        <begin position="44"/>
        <end position="67"/>
    </location>
</feature>
<keyword evidence="2" id="KW-0813">Transport</keyword>
<evidence type="ECO:0000256" key="6">
    <source>
        <dbReference type="ARBA" id="ARBA00023136"/>
    </source>
</evidence>
<organism evidence="9">
    <name type="scientific">freshwater metagenome</name>
    <dbReference type="NCBI Taxonomy" id="449393"/>
    <lineage>
        <taxon>unclassified sequences</taxon>
        <taxon>metagenomes</taxon>
        <taxon>ecological metagenomes</taxon>
    </lineage>
</organism>
<evidence type="ECO:0000256" key="1">
    <source>
        <dbReference type="ARBA" id="ARBA00004651"/>
    </source>
</evidence>
<keyword evidence="6 7" id="KW-0472">Membrane</keyword>
<evidence type="ECO:0000256" key="7">
    <source>
        <dbReference type="SAM" id="Phobius"/>
    </source>
</evidence>
<dbReference type="PROSITE" id="PS51012">
    <property type="entry name" value="ABC_TM2"/>
    <property type="match status" value="1"/>
</dbReference>
<dbReference type="AlphaFoldDB" id="A0A6J7KY83"/>
<dbReference type="Pfam" id="PF01061">
    <property type="entry name" value="ABC2_membrane"/>
    <property type="match status" value="1"/>
</dbReference>
<keyword evidence="4 7" id="KW-0812">Transmembrane</keyword>
<feature type="transmembrane region" description="Helical" evidence="7">
    <location>
        <begin position="153"/>
        <end position="182"/>
    </location>
</feature>
<evidence type="ECO:0000256" key="2">
    <source>
        <dbReference type="ARBA" id="ARBA00022448"/>
    </source>
</evidence>
<feature type="transmembrane region" description="Helical" evidence="7">
    <location>
        <begin position="127"/>
        <end position="146"/>
    </location>
</feature>
<dbReference type="PANTHER" id="PTHR30413:SF10">
    <property type="entry name" value="CAPSULE POLYSACCHARIDE EXPORT INNER-MEMBRANE PROTEIN CTRC"/>
    <property type="match status" value="1"/>
</dbReference>
<feature type="transmembrane region" description="Helical" evidence="7">
    <location>
        <begin position="241"/>
        <end position="263"/>
    </location>
</feature>
<keyword evidence="5 7" id="KW-1133">Transmembrane helix</keyword>
<dbReference type="InterPro" id="IPR047817">
    <property type="entry name" value="ABC2_TM_bact-type"/>
</dbReference>
<proteinExistence type="predicted"/>
<evidence type="ECO:0000313" key="9">
    <source>
        <dbReference type="EMBL" id="CAB4960717.1"/>
    </source>
</evidence>
<name>A0A6J7KY83_9ZZZZ</name>
<dbReference type="EMBL" id="CAFBNE010000076">
    <property type="protein sequence ID" value="CAB4960717.1"/>
    <property type="molecule type" value="Genomic_DNA"/>
</dbReference>
<dbReference type="PANTHER" id="PTHR30413">
    <property type="entry name" value="INNER MEMBRANE TRANSPORT PERMEASE"/>
    <property type="match status" value="1"/>
</dbReference>
<accession>A0A6J7KY83</accession>
<protein>
    <submittedName>
        <fullName evidence="9">Unannotated protein</fullName>
    </submittedName>
</protein>
<sequence length="273" mass="30363">MKAAVGARTSDQGRARIMQTLRYSFILTRQALFDPFRGHVLGGLWIILNPLLITLVYLFLFNVVFIVRMNGVSPSQGSYTVFLLAGLVPWLTMQASLQRSPTSITANHSLAEDNNVPYASLPLRDTLMSLPTWIVGFTALGAYMIVGREMHWTLLLLPLLLVVQLALTAGVALLLSAVGVFFRDAREVVNSFFLVATFLLPIAYQPDSVPALLQPLIWINPFTYMVLCYQDAVYFGVAMHAYAWIVFPVIALVALLLGTRVFARLSPYFGAFR</sequence>
<keyword evidence="3" id="KW-1003">Cell membrane</keyword>
<dbReference type="GO" id="GO:0140359">
    <property type="term" value="F:ABC-type transporter activity"/>
    <property type="evidence" value="ECO:0007669"/>
    <property type="project" value="InterPro"/>
</dbReference>
<evidence type="ECO:0000259" key="8">
    <source>
        <dbReference type="PROSITE" id="PS51012"/>
    </source>
</evidence>